<keyword evidence="2" id="KW-0812">Transmembrane</keyword>
<feature type="region of interest" description="Disordered" evidence="1">
    <location>
        <begin position="167"/>
        <end position="208"/>
    </location>
</feature>
<keyword evidence="4" id="KW-1185">Reference proteome</keyword>
<reference evidence="3 4" key="1">
    <citation type="journal article" date="2015" name="Plant Cell">
        <title>Oil accumulation by the oleaginous diatom Fistulifera solaris as revealed by the genome and transcriptome.</title>
        <authorList>
            <person name="Tanaka T."/>
            <person name="Maeda Y."/>
            <person name="Veluchamy A."/>
            <person name="Tanaka M."/>
            <person name="Abida H."/>
            <person name="Marechal E."/>
            <person name="Bowler C."/>
            <person name="Muto M."/>
            <person name="Sunaga Y."/>
            <person name="Tanaka M."/>
            <person name="Yoshino T."/>
            <person name="Taniguchi T."/>
            <person name="Fukuda Y."/>
            <person name="Nemoto M."/>
            <person name="Matsumoto M."/>
            <person name="Wong P.S."/>
            <person name="Aburatani S."/>
            <person name="Fujibuchi W."/>
        </authorList>
    </citation>
    <scope>NUCLEOTIDE SEQUENCE [LARGE SCALE GENOMIC DNA]</scope>
    <source>
        <strain evidence="3 4">JPCC DA0580</strain>
    </source>
</reference>
<comment type="caution">
    <text evidence="3">The sequence shown here is derived from an EMBL/GenBank/DDBJ whole genome shotgun (WGS) entry which is preliminary data.</text>
</comment>
<feature type="compositionally biased region" description="Polar residues" evidence="1">
    <location>
        <begin position="187"/>
        <end position="208"/>
    </location>
</feature>
<dbReference type="InParanoid" id="A0A1Z5JY45"/>
<name>A0A1Z5JY45_FISSO</name>
<feature type="transmembrane region" description="Helical" evidence="2">
    <location>
        <begin position="135"/>
        <end position="157"/>
    </location>
</feature>
<keyword evidence="2" id="KW-1133">Transmembrane helix</keyword>
<evidence type="ECO:0000256" key="1">
    <source>
        <dbReference type="SAM" id="MobiDB-lite"/>
    </source>
</evidence>
<feature type="compositionally biased region" description="Pro residues" evidence="1">
    <location>
        <begin position="322"/>
        <end position="332"/>
    </location>
</feature>
<accession>A0A1Z5JY45</accession>
<evidence type="ECO:0000256" key="2">
    <source>
        <dbReference type="SAM" id="Phobius"/>
    </source>
</evidence>
<dbReference type="AlphaFoldDB" id="A0A1Z5JY45"/>
<feature type="region of interest" description="Disordered" evidence="1">
    <location>
        <begin position="297"/>
        <end position="348"/>
    </location>
</feature>
<evidence type="ECO:0000313" key="4">
    <source>
        <dbReference type="Proteomes" id="UP000198406"/>
    </source>
</evidence>
<proteinExistence type="predicted"/>
<keyword evidence="2" id="KW-0472">Membrane</keyword>
<feature type="region of interest" description="Disordered" evidence="1">
    <location>
        <begin position="91"/>
        <end position="124"/>
    </location>
</feature>
<feature type="region of interest" description="Disordered" evidence="1">
    <location>
        <begin position="1"/>
        <end position="32"/>
    </location>
</feature>
<dbReference type="EMBL" id="BDSP01000132">
    <property type="protein sequence ID" value="GAX18806.1"/>
    <property type="molecule type" value="Genomic_DNA"/>
</dbReference>
<sequence length="386" mass="42185">MYPNDDESVLSGIYTESGDSSVIHNTLDPEDDDEAFRRAVQAEQGRVMREFGVLPLNTYNDAISVADETISVDDVKDKTTSTPETYDEVYGVDDEESDGNHDDASTFRPNTLFPSDAEMKDLNNDPIPTPRRLKIIMVVLCTIFLGSIAVALGSFLVQQRNESPSQIQVDADADTDIDIDPTVPDTEQLNTDAPEQSPTAPPTGSFNWSDGDCVDHPYKKFKINDQYGEQDCMFLRSNLDQRARMCLSVEEGHRWCPVTCGLCLKNFAPTISPTPIRLSRAPAIAVSVTPSVDTESRSTLVPTISPTFPPTLEEVEETEKPTPAPTEEPTPGPTAKLTSPPTAHPTIAATMPPTVEETIVSTSAPTSSSFFCRTCPFNICEILPCD</sequence>
<organism evidence="3 4">
    <name type="scientific">Fistulifera solaris</name>
    <name type="common">Oleaginous diatom</name>
    <dbReference type="NCBI Taxonomy" id="1519565"/>
    <lineage>
        <taxon>Eukaryota</taxon>
        <taxon>Sar</taxon>
        <taxon>Stramenopiles</taxon>
        <taxon>Ochrophyta</taxon>
        <taxon>Bacillariophyta</taxon>
        <taxon>Bacillariophyceae</taxon>
        <taxon>Bacillariophycidae</taxon>
        <taxon>Naviculales</taxon>
        <taxon>Naviculaceae</taxon>
        <taxon>Fistulifera</taxon>
    </lineage>
</organism>
<dbReference type="Proteomes" id="UP000198406">
    <property type="component" value="Unassembled WGS sequence"/>
</dbReference>
<evidence type="ECO:0000313" key="3">
    <source>
        <dbReference type="EMBL" id="GAX18806.1"/>
    </source>
</evidence>
<protein>
    <submittedName>
        <fullName evidence="3">Uncharacterized protein</fullName>
    </submittedName>
</protein>
<gene>
    <name evidence="3" type="ORF">FisN_26Hh106</name>
</gene>